<dbReference type="InterPro" id="IPR008271">
    <property type="entry name" value="Ser/Thr_kinase_AS"/>
</dbReference>
<sequence>MNSIPKIGDMQTKSKPKISSNTGLPPLLSPRIKIDPTKTAQIPPAFRSISTVKKKSIEKKEDTRPVTDNTQNEKCYPSARKQKGQGLIIRKLQNRQSKLQTSNQEPLEQIINKFQSPAVRMLEFPINDFHDDTLIKEEVMLQQNEQGTENRFTTMKNQSFSVFQKFVLESSNSNKQGQESSSNSQFDFNTQIPTFTEGEMIGAGSFGQVYIAQENQTGKIYAVKKINLKGDFDQEDLKGLKSEIDLLKSIKHQNIIRYVWSSENEDYWLLYLEYLSQGTLTQLTEKFGPLHINTIRSYSKQILQAIAYLHENNIIHRDIKGANLLLGVDGEIKLGDFGCSKIKEKTIQRSKQSGDILHSLKGNNKNYTYFQVASQDENCRASDIWSFGCTVLEMATGKKPWHEHDFDNSLSALLYIITSSAVPLIPEDLDQDLQSFIRLCLQRDHKQRPTAMHLLQHQFIINQ</sequence>
<dbReference type="HOGENOM" id="CLU_591181_0_0_1"/>
<dbReference type="GO" id="GO:0007254">
    <property type="term" value="P:JNK cascade"/>
    <property type="evidence" value="ECO:0000318"/>
    <property type="project" value="GO_Central"/>
</dbReference>
<keyword evidence="1 7" id="KW-0723">Serine/threonine-protein kinase</keyword>
<dbReference type="AlphaFoldDB" id="A0DXZ1"/>
<dbReference type="GO" id="GO:0005524">
    <property type="term" value="F:ATP binding"/>
    <property type="evidence" value="ECO:0007669"/>
    <property type="project" value="UniProtKB-UniRule"/>
</dbReference>
<dbReference type="SMART" id="SM00220">
    <property type="entry name" value="S_TKc"/>
    <property type="match status" value="1"/>
</dbReference>
<evidence type="ECO:0000256" key="2">
    <source>
        <dbReference type="ARBA" id="ARBA00022679"/>
    </source>
</evidence>
<dbReference type="GO" id="GO:0004674">
    <property type="term" value="F:protein serine/threonine kinase activity"/>
    <property type="evidence" value="ECO:0007669"/>
    <property type="project" value="UniProtKB-KW"/>
</dbReference>
<dbReference type="GO" id="GO:0038066">
    <property type="term" value="P:p38MAPK cascade"/>
    <property type="evidence" value="ECO:0000318"/>
    <property type="project" value="GO_Central"/>
</dbReference>
<proteinExistence type="inferred from homology"/>
<keyword evidence="5 6" id="KW-0067">ATP-binding</keyword>
<feature type="region of interest" description="Disordered" evidence="8">
    <location>
        <begin position="1"/>
        <end position="83"/>
    </location>
</feature>
<keyword evidence="2" id="KW-0808">Transferase</keyword>
<feature type="binding site" evidence="6">
    <location>
        <position position="225"/>
    </location>
    <ligand>
        <name>ATP</name>
        <dbReference type="ChEBI" id="CHEBI:30616"/>
    </ligand>
</feature>
<dbReference type="PANTHER" id="PTHR11584">
    <property type="entry name" value="SERINE/THREONINE PROTEIN KINASE"/>
    <property type="match status" value="1"/>
</dbReference>
<dbReference type="KEGG" id="ptm:GSPATT00021532001"/>
<dbReference type="STRING" id="5888.A0DXZ1"/>
<evidence type="ECO:0000256" key="6">
    <source>
        <dbReference type="PROSITE-ProRule" id="PRU10141"/>
    </source>
</evidence>
<dbReference type="InterPro" id="IPR001245">
    <property type="entry name" value="Ser-Thr/Tyr_kinase_cat_dom"/>
</dbReference>
<evidence type="ECO:0000313" key="11">
    <source>
        <dbReference type="Proteomes" id="UP000000600"/>
    </source>
</evidence>
<protein>
    <recommendedName>
        <fullName evidence="9">Protein kinase domain-containing protein</fullName>
    </recommendedName>
</protein>
<dbReference type="PRINTS" id="PR00109">
    <property type="entry name" value="TYRKINASE"/>
</dbReference>
<dbReference type="SUPFAM" id="SSF56112">
    <property type="entry name" value="Protein kinase-like (PK-like)"/>
    <property type="match status" value="1"/>
</dbReference>
<dbReference type="PROSITE" id="PS00107">
    <property type="entry name" value="PROTEIN_KINASE_ATP"/>
    <property type="match status" value="1"/>
</dbReference>
<evidence type="ECO:0000256" key="4">
    <source>
        <dbReference type="ARBA" id="ARBA00022777"/>
    </source>
</evidence>
<feature type="compositionally biased region" description="Polar residues" evidence="8">
    <location>
        <begin position="11"/>
        <end position="23"/>
    </location>
</feature>
<dbReference type="PANTHER" id="PTHR11584:SF369">
    <property type="entry name" value="MITOGEN-ACTIVATED PROTEIN KINASE KINASE KINASE 19-RELATED"/>
    <property type="match status" value="1"/>
</dbReference>
<dbReference type="InterPro" id="IPR011009">
    <property type="entry name" value="Kinase-like_dom_sf"/>
</dbReference>
<dbReference type="GeneID" id="5041090"/>
<evidence type="ECO:0000259" key="9">
    <source>
        <dbReference type="PROSITE" id="PS50011"/>
    </source>
</evidence>
<gene>
    <name evidence="10" type="ORF">GSPATT00021532001</name>
</gene>
<evidence type="ECO:0000256" key="3">
    <source>
        <dbReference type="ARBA" id="ARBA00022741"/>
    </source>
</evidence>
<evidence type="ECO:0000256" key="7">
    <source>
        <dbReference type="RuleBase" id="RU000304"/>
    </source>
</evidence>
<dbReference type="OrthoDB" id="2914378at2759"/>
<dbReference type="Proteomes" id="UP000000600">
    <property type="component" value="Unassembled WGS sequence"/>
</dbReference>
<dbReference type="OMA" id="TDNTQNE"/>
<evidence type="ECO:0000256" key="5">
    <source>
        <dbReference type="ARBA" id="ARBA00022840"/>
    </source>
</evidence>
<dbReference type="CDD" id="cd06606">
    <property type="entry name" value="STKc_MAPKKK"/>
    <property type="match status" value="1"/>
</dbReference>
<dbReference type="InParanoid" id="A0DXZ1"/>
<dbReference type="PROSITE" id="PS00108">
    <property type="entry name" value="PROTEIN_KINASE_ST"/>
    <property type="match status" value="1"/>
</dbReference>
<name>A0DXZ1_PARTE</name>
<feature type="domain" description="Protein kinase" evidence="9">
    <location>
        <begin position="195"/>
        <end position="460"/>
    </location>
</feature>
<keyword evidence="11" id="KW-1185">Reference proteome</keyword>
<dbReference type="eggNOG" id="KOG0198">
    <property type="taxonomic scope" value="Eukaryota"/>
</dbReference>
<evidence type="ECO:0000256" key="1">
    <source>
        <dbReference type="ARBA" id="ARBA00022527"/>
    </source>
</evidence>
<dbReference type="Gene3D" id="1.10.510.10">
    <property type="entry name" value="Transferase(Phosphotransferase) domain 1"/>
    <property type="match status" value="1"/>
</dbReference>
<reference evidence="10 11" key="1">
    <citation type="journal article" date="2006" name="Nature">
        <title>Global trends of whole-genome duplications revealed by the ciliate Paramecium tetraurelia.</title>
        <authorList>
            <consortium name="Genoscope"/>
            <person name="Aury J.-M."/>
            <person name="Jaillon O."/>
            <person name="Duret L."/>
            <person name="Noel B."/>
            <person name="Jubin C."/>
            <person name="Porcel B.M."/>
            <person name="Segurens B."/>
            <person name="Daubin V."/>
            <person name="Anthouard V."/>
            <person name="Aiach N."/>
            <person name="Arnaiz O."/>
            <person name="Billaut A."/>
            <person name="Beisson J."/>
            <person name="Blanc I."/>
            <person name="Bouhouche K."/>
            <person name="Camara F."/>
            <person name="Duharcourt S."/>
            <person name="Guigo R."/>
            <person name="Gogendeau D."/>
            <person name="Katinka M."/>
            <person name="Keller A.-M."/>
            <person name="Kissmehl R."/>
            <person name="Klotz C."/>
            <person name="Koll F."/>
            <person name="Le Moue A."/>
            <person name="Lepere C."/>
            <person name="Malinsky S."/>
            <person name="Nowacki M."/>
            <person name="Nowak J.K."/>
            <person name="Plattner H."/>
            <person name="Poulain J."/>
            <person name="Ruiz F."/>
            <person name="Serrano V."/>
            <person name="Zagulski M."/>
            <person name="Dessen P."/>
            <person name="Betermier M."/>
            <person name="Weissenbach J."/>
            <person name="Scarpelli C."/>
            <person name="Schachter V."/>
            <person name="Sperling L."/>
            <person name="Meyer E."/>
            <person name="Cohen J."/>
            <person name="Wincker P."/>
        </authorList>
    </citation>
    <scope>NUCLEOTIDE SEQUENCE [LARGE SCALE GENOMIC DNA]</scope>
    <source>
        <strain evidence="10 11">Stock d4-2</strain>
    </source>
</reference>
<dbReference type="Pfam" id="PF00069">
    <property type="entry name" value="Pkinase"/>
    <property type="match status" value="1"/>
</dbReference>
<dbReference type="FunFam" id="1.10.510.10:FF:001466">
    <property type="entry name" value="Uncharacterized protein"/>
    <property type="match status" value="1"/>
</dbReference>
<dbReference type="InterPro" id="IPR000719">
    <property type="entry name" value="Prot_kinase_dom"/>
</dbReference>
<dbReference type="EMBL" id="CT868640">
    <property type="protein sequence ID" value="CAK87908.1"/>
    <property type="molecule type" value="Genomic_DNA"/>
</dbReference>
<dbReference type="RefSeq" id="XP_001455305.1">
    <property type="nucleotide sequence ID" value="XM_001455268.1"/>
</dbReference>
<evidence type="ECO:0000313" key="10">
    <source>
        <dbReference type="EMBL" id="CAK87908.1"/>
    </source>
</evidence>
<evidence type="ECO:0000256" key="8">
    <source>
        <dbReference type="SAM" id="MobiDB-lite"/>
    </source>
</evidence>
<keyword evidence="3 6" id="KW-0547">Nucleotide-binding</keyword>
<comment type="similarity">
    <text evidence="7">Belongs to the protein kinase superfamily.</text>
</comment>
<dbReference type="GO" id="GO:0004672">
    <property type="term" value="F:protein kinase activity"/>
    <property type="evidence" value="ECO:0000318"/>
    <property type="project" value="GO_Central"/>
</dbReference>
<dbReference type="InterPro" id="IPR017441">
    <property type="entry name" value="Protein_kinase_ATP_BS"/>
</dbReference>
<keyword evidence="4" id="KW-0418">Kinase</keyword>
<organism evidence="10 11">
    <name type="scientific">Paramecium tetraurelia</name>
    <dbReference type="NCBI Taxonomy" id="5888"/>
    <lineage>
        <taxon>Eukaryota</taxon>
        <taxon>Sar</taxon>
        <taxon>Alveolata</taxon>
        <taxon>Ciliophora</taxon>
        <taxon>Intramacronucleata</taxon>
        <taxon>Oligohymenophorea</taxon>
        <taxon>Peniculida</taxon>
        <taxon>Parameciidae</taxon>
        <taxon>Paramecium</taxon>
    </lineage>
</organism>
<dbReference type="PROSITE" id="PS50011">
    <property type="entry name" value="PROTEIN_KINASE_DOM"/>
    <property type="match status" value="1"/>
</dbReference>
<accession>A0DXZ1</accession>